<dbReference type="PANTHER" id="PTHR30287:SF2">
    <property type="entry name" value="BLL1001 PROTEIN"/>
    <property type="match status" value="1"/>
</dbReference>
<evidence type="ECO:0000256" key="6">
    <source>
        <dbReference type="SAM" id="Phobius"/>
    </source>
</evidence>
<comment type="caution">
    <text evidence="8">The sequence shown here is derived from an EMBL/GenBank/DDBJ whole genome shotgun (WGS) entry which is preliminary data.</text>
</comment>
<evidence type="ECO:0000313" key="8">
    <source>
        <dbReference type="EMBL" id="RIA78535.1"/>
    </source>
</evidence>
<name>A0A397S2C5_9MOLU</name>
<keyword evidence="3 6" id="KW-0812">Transmembrane</keyword>
<evidence type="ECO:0000256" key="1">
    <source>
        <dbReference type="ARBA" id="ARBA00004651"/>
    </source>
</evidence>
<keyword evidence="9" id="KW-1185">Reference proteome</keyword>
<feature type="transmembrane region" description="Helical" evidence="6">
    <location>
        <begin position="337"/>
        <end position="362"/>
    </location>
</feature>
<feature type="domain" description="ABC3 transporter permease C-terminal" evidence="7">
    <location>
        <begin position="599"/>
        <end position="719"/>
    </location>
</feature>
<gene>
    <name evidence="8" type="ORF">EI71_00096</name>
</gene>
<dbReference type="EMBL" id="QXEV01000001">
    <property type="protein sequence ID" value="RIA78535.1"/>
    <property type="molecule type" value="Genomic_DNA"/>
</dbReference>
<feature type="transmembrane region" description="Helical" evidence="6">
    <location>
        <begin position="239"/>
        <end position="261"/>
    </location>
</feature>
<evidence type="ECO:0000256" key="4">
    <source>
        <dbReference type="ARBA" id="ARBA00022989"/>
    </source>
</evidence>
<evidence type="ECO:0000259" key="7">
    <source>
        <dbReference type="Pfam" id="PF02687"/>
    </source>
</evidence>
<dbReference type="GO" id="GO:0005886">
    <property type="term" value="C:plasma membrane"/>
    <property type="evidence" value="ECO:0007669"/>
    <property type="project" value="UniProtKB-SubCell"/>
</dbReference>
<comment type="subcellular location">
    <subcellularLocation>
        <location evidence="1">Cell membrane</location>
        <topology evidence="1">Multi-pass membrane protein</topology>
    </subcellularLocation>
</comment>
<keyword evidence="2" id="KW-1003">Cell membrane</keyword>
<dbReference type="AlphaFoldDB" id="A0A397S2C5"/>
<keyword evidence="5 6" id="KW-0472">Membrane</keyword>
<proteinExistence type="predicted"/>
<keyword evidence="4 6" id="KW-1133">Transmembrane helix</keyword>
<dbReference type="PANTHER" id="PTHR30287">
    <property type="entry name" value="MEMBRANE COMPONENT OF PREDICTED ABC SUPERFAMILY METABOLITE UPTAKE TRANSPORTER"/>
    <property type="match status" value="1"/>
</dbReference>
<dbReference type="InParanoid" id="A0A397S2C5"/>
<feature type="transmembrane region" description="Helical" evidence="6">
    <location>
        <begin position="597"/>
        <end position="621"/>
    </location>
</feature>
<evidence type="ECO:0000256" key="3">
    <source>
        <dbReference type="ARBA" id="ARBA00022692"/>
    </source>
</evidence>
<feature type="transmembrane region" description="Helical" evidence="6">
    <location>
        <begin position="286"/>
        <end position="309"/>
    </location>
</feature>
<reference evidence="8 9" key="1">
    <citation type="submission" date="2018-08" db="EMBL/GenBank/DDBJ databases">
        <title>Genomic Encyclopedia of Archaeal and Bacterial Type Strains, Phase II (KMG-II): from individual species to whole genera.</title>
        <authorList>
            <person name="Goeker M."/>
        </authorList>
    </citation>
    <scope>NUCLEOTIDE SEQUENCE [LARGE SCALE GENOMIC DNA]</scope>
    <source>
        <strain evidence="8 9">ATCC 27112</strain>
    </source>
</reference>
<protein>
    <submittedName>
        <fullName evidence="8">Putative ABC transport system permease protein</fullName>
    </submittedName>
</protein>
<dbReference type="InterPro" id="IPR003838">
    <property type="entry name" value="ABC3_permease_C"/>
</dbReference>
<accession>A0A397S2C5</accession>
<feature type="domain" description="ABC3 transporter permease C-terminal" evidence="7">
    <location>
        <begin position="244"/>
        <end position="361"/>
    </location>
</feature>
<evidence type="ECO:0000256" key="5">
    <source>
        <dbReference type="ARBA" id="ARBA00023136"/>
    </source>
</evidence>
<dbReference type="Proteomes" id="UP000266506">
    <property type="component" value="Unassembled WGS sequence"/>
</dbReference>
<dbReference type="Pfam" id="PF02687">
    <property type="entry name" value="FtsX"/>
    <property type="match status" value="2"/>
</dbReference>
<sequence length="729" mass="83342">MFLFLTLPIALCSGYMIGNDSMIKTYYEGIEYYNLEDGHFITENELDLNLITSIEKENEITIHKIYYKDLLTNLEHTIRLYKIEDRENINKWCVHKGNLPTLDNEIALDRLYCENNKINIGDNINISNKDYKVTAYISLFDYSSLFKNNTDSMFDANKFSISLVNEAAFNNISNDNLVYEYAYLYPNRLNDKEAHDKTIELSKNIYTKLLLNGNKLDSLLAKEDNHAITFTIDDLEGDLTMMLIFGAIIVIGLAFVFALSIKSQIEAEAKSIGTLKAMGYKNGELLVQYLILPTFVTLLAGVFGNILAYTGLKNYIVSLYYHSYSLPLYTTFYNPKALIYTTILPILMVLLINFLVILKVLLIPSLNLLRNQLIVKKNKRIVKLNHRIRFIPKFQIRVVLQNKGTYLALFFGTLLASIILLFGLMMDPLLEHYKGEVIESQIAPYQTILKVDIDNLDGEKLYVKTIDYANDQIMIFGLEKYGNNSKYLNSLNISNNKVVISKDLKSKYGFKNGSAIELEEKYTDNKYSLTVEGVYDTTGTLVIFMDSAYFKETFNDYAVSYFSDNKLDISDEFIYKVISLDDLIVVSNQLADSMGRVFILFTVISIILFALLIFLLAKIVIEKNQNQISMLKIIGYKTFDINKIYNVSTGIVTMISLIISTFIAQFFIKIAWDIVLKTKMSGWLDFYIAPYLYPIIFGLGVGSFLIVYLIESKKISKINLALALKDSAL</sequence>
<feature type="transmembrane region" description="Helical" evidence="6">
    <location>
        <begin position="644"/>
        <end position="668"/>
    </location>
</feature>
<feature type="transmembrane region" description="Helical" evidence="6">
    <location>
        <begin position="406"/>
        <end position="426"/>
    </location>
</feature>
<organism evidence="8 9">
    <name type="scientific">Anaeroplasma bactoclasticum</name>
    <dbReference type="NCBI Taxonomy" id="2088"/>
    <lineage>
        <taxon>Bacteria</taxon>
        <taxon>Bacillati</taxon>
        <taxon>Mycoplasmatota</taxon>
        <taxon>Mollicutes</taxon>
        <taxon>Anaeroplasmatales</taxon>
        <taxon>Anaeroplasmataceae</taxon>
        <taxon>Anaeroplasma</taxon>
    </lineage>
</organism>
<feature type="transmembrane region" description="Helical" evidence="6">
    <location>
        <begin position="688"/>
        <end position="710"/>
    </location>
</feature>
<evidence type="ECO:0000313" key="9">
    <source>
        <dbReference type="Proteomes" id="UP000266506"/>
    </source>
</evidence>
<evidence type="ECO:0000256" key="2">
    <source>
        <dbReference type="ARBA" id="ARBA00022475"/>
    </source>
</evidence>
<dbReference type="InterPro" id="IPR038766">
    <property type="entry name" value="Membrane_comp_ABC_pdt"/>
</dbReference>